<organism evidence="1">
    <name type="scientific">Brassica cretica</name>
    <name type="common">Mustard</name>
    <dbReference type="NCBI Taxonomy" id="69181"/>
    <lineage>
        <taxon>Eukaryota</taxon>
        <taxon>Viridiplantae</taxon>
        <taxon>Streptophyta</taxon>
        <taxon>Embryophyta</taxon>
        <taxon>Tracheophyta</taxon>
        <taxon>Spermatophyta</taxon>
        <taxon>Magnoliopsida</taxon>
        <taxon>eudicotyledons</taxon>
        <taxon>Gunneridae</taxon>
        <taxon>Pentapetalae</taxon>
        <taxon>rosids</taxon>
        <taxon>malvids</taxon>
        <taxon>Brassicales</taxon>
        <taxon>Brassicaceae</taxon>
        <taxon>Brassiceae</taxon>
        <taxon>Brassica</taxon>
    </lineage>
</organism>
<gene>
    <name evidence="1" type="ORF">F2Q70_00010728</name>
</gene>
<reference evidence="1" key="1">
    <citation type="submission" date="2019-12" db="EMBL/GenBank/DDBJ databases">
        <title>Genome sequencing and annotation of Brassica cretica.</title>
        <authorList>
            <person name="Studholme D.J."/>
            <person name="Sarris P.F."/>
        </authorList>
    </citation>
    <scope>NUCLEOTIDE SEQUENCE</scope>
    <source>
        <strain evidence="1">PFS-102/07</strain>
        <tissue evidence="1">Leaf</tissue>
    </source>
</reference>
<evidence type="ECO:0000313" key="1">
    <source>
        <dbReference type="EMBL" id="KAF2612541.1"/>
    </source>
</evidence>
<protein>
    <submittedName>
        <fullName evidence="1">Uncharacterized protein</fullName>
    </submittedName>
</protein>
<sequence length="90" mass="10322">MEKNKAKNGSKSSPFKFSKRRADGLDETDSLFLRILNWSLFLHLHLSLELIVSWSPSLLRRVCRSVSSWLPPDKAPIFVLGQANQDAYFD</sequence>
<name>A0A8S9M3H1_BRACR</name>
<proteinExistence type="predicted"/>
<accession>A0A8S9M3H1</accession>
<dbReference type="AlphaFoldDB" id="A0A8S9M3H1"/>
<comment type="caution">
    <text evidence="1">The sequence shown here is derived from an EMBL/GenBank/DDBJ whole genome shotgun (WGS) entry which is preliminary data.</text>
</comment>
<dbReference type="EMBL" id="QGKY02000089">
    <property type="protein sequence ID" value="KAF2612541.1"/>
    <property type="molecule type" value="Genomic_DNA"/>
</dbReference>